<organism evidence="19">
    <name type="scientific">Nautilus pompilius</name>
    <dbReference type="NCBI Taxonomy" id="34573"/>
    <lineage>
        <taxon>Eukaryota</taxon>
        <taxon>Metazoa</taxon>
        <taxon>Spiralia</taxon>
        <taxon>Lophotrochozoa</taxon>
        <taxon>Mollusca</taxon>
        <taxon>Cephalopoda</taxon>
        <taxon>Nautiloidea</taxon>
        <taxon>Nautilida</taxon>
        <taxon>Nautilidae</taxon>
        <taxon>Nautilus</taxon>
    </lineage>
</organism>
<evidence type="ECO:0000256" key="2">
    <source>
        <dbReference type="ARBA" id="ARBA00001970"/>
    </source>
</evidence>
<accession>A0A6G5T3J0</accession>
<dbReference type="GO" id="GO:0006809">
    <property type="term" value="P:nitric oxide biosynthetic process"/>
    <property type="evidence" value="ECO:0007669"/>
    <property type="project" value="InterPro"/>
</dbReference>
<evidence type="ECO:0000256" key="3">
    <source>
        <dbReference type="ARBA" id="ARBA00006267"/>
    </source>
</evidence>
<comment type="cofactor">
    <cofactor evidence="14">
        <name>FAD</name>
        <dbReference type="ChEBI" id="CHEBI:57692"/>
    </cofactor>
    <text evidence="14">Binds 1 FAD.</text>
</comment>
<comment type="catalytic activity">
    <reaction evidence="13">
        <text>2 L-arginine + 3 NADPH + 4 O2 + H(+) = 2 L-citrulline + 2 nitric oxide + 3 NADP(+) + 4 H2O</text>
        <dbReference type="Rhea" id="RHEA:19897"/>
        <dbReference type="ChEBI" id="CHEBI:15377"/>
        <dbReference type="ChEBI" id="CHEBI:15378"/>
        <dbReference type="ChEBI" id="CHEBI:15379"/>
        <dbReference type="ChEBI" id="CHEBI:16480"/>
        <dbReference type="ChEBI" id="CHEBI:32682"/>
        <dbReference type="ChEBI" id="CHEBI:57743"/>
        <dbReference type="ChEBI" id="CHEBI:57783"/>
        <dbReference type="ChEBI" id="CHEBI:58349"/>
        <dbReference type="EC" id="1.14.13.39"/>
    </reaction>
    <physiologicalReaction direction="left-to-right" evidence="13">
        <dbReference type="Rhea" id="RHEA:19898"/>
    </physiologicalReaction>
</comment>
<keyword evidence="10 14" id="KW-0112">Calmodulin-binding</keyword>
<dbReference type="Pfam" id="PF02898">
    <property type="entry name" value="NO_synthase"/>
    <property type="match status" value="1"/>
</dbReference>
<dbReference type="InterPro" id="IPR017938">
    <property type="entry name" value="Riboflavin_synthase-like_b-brl"/>
</dbReference>
<dbReference type="PRINTS" id="PR00369">
    <property type="entry name" value="FLAVODOXIN"/>
</dbReference>
<dbReference type="InterPro" id="IPR044943">
    <property type="entry name" value="NOS_dom_1"/>
</dbReference>
<dbReference type="InterPro" id="IPR050607">
    <property type="entry name" value="NOS"/>
</dbReference>
<dbReference type="Pfam" id="PF00667">
    <property type="entry name" value="FAD_binding_1"/>
    <property type="match status" value="1"/>
</dbReference>
<dbReference type="FunFam" id="3.90.1230.10:FF:000001">
    <property type="entry name" value="Nitric oxide synthase, brain"/>
    <property type="match status" value="1"/>
</dbReference>
<evidence type="ECO:0000259" key="18">
    <source>
        <dbReference type="PROSITE" id="PS51384"/>
    </source>
</evidence>
<protein>
    <recommendedName>
        <fullName evidence="14">Nitric oxide synthase</fullName>
        <ecNumber evidence="14">1.14.13.39</ecNumber>
    </recommendedName>
</protein>
<dbReference type="CDD" id="cd06202">
    <property type="entry name" value="Nitric_oxide_synthase"/>
    <property type="match status" value="1"/>
</dbReference>
<dbReference type="GO" id="GO:0004517">
    <property type="term" value="F:nitric-oxide synthase activity"/>
    <property type="evidence" value="ECO:0007669"/>
    <property type="project" value="UniProtKB-EC"/>
</dbReference>
<dbReference type="PANTHER" id="PTHR43410">
    <property type="entry name" value="NITRIC OXIDE SYNTHASE OXYGENASE"/>
    <property type="match status" value="1"/>
</dbReference>
<dbReference type="PROSITE" id="PS50902">
    <property type="entry name" value="FLAVODOXIN_LIKE"/>
    <property type="match status" value="1"/>
</dbReference>
<evidence type="ECO:0000313" key="19">
    <source>
        <dbReference type="EMBL" id="QCX35686.1"/>
    </source>
</evidence>
<dbReference type="InterPro" id="IPR003097">
    <property type="entry name" value="CysJ-like_FAD-binding"/>
</dbReference>
<sequence>MKIDSGTQTGGERAPREMESRRGAGETTVLENGDQGSPKIILTSESAPTARRSIEILQENDDIRVIVKGDVKITRGQGLVEDSESDSSPAAPKDRERALRASPDSLDGRRTNSGRKNSLCSDSLSRGTPERRGSSPKRYQKLKHLLDERKMFTDFLHQKNAENLPCSASSCLGSILSARLRKPRSGPQPKEEVLVQAKDFVDQYYASIKRLNTPFHQKRWQEVVQCIEKTGTYELTSSELTFGAKTAWRNAPRCIGRIQWSKLQVFDARHITTARGMFEAICNHIKYGTNKGNIRSAITIFPQRTDGKHDFRVWNPQLIRYAGYKQPDDTVAGDPVSVEFTEVCQNLGWKGDGGRFDVLPLVLQANGQDPEWFEIPKELVLEVNLKHPNFPWFEEMGLKWYALPGVSALLFDCGGLEFPAVPFNGWYMGTEIGARNLCDSNRYNITEVCAKYMGLDSKMTSSLWKDRVTVEVNIAVLYSFQSANVTIADHHSAAESFMKHFENEQRLRGGCPADWVWIVPPISGSLTPVFHQEMLNYNLKPSYEYQVEPWKTHVWKKDREKSKQPGERPKRKFGFREIARAVKFSAKLMGKALARRVKCTILYASETGKSERFGRTLCEIFKHAFDAKVQEMEKYDVIDLEHEALVLIVTSTFGNGDPPENGESFAKSLYELKHPGGVSEAEFQATSYIRMSVSSETDMKESDSTKQDHSLQMETGPLGNVRFSVFGLGSRAYPNFCAFGHYMDKILSELGGERIFQMVEGDELCGQEESFKNWAQGVFKAACDTFCLQDDVNIQAATGALLSTDFSWSLGKFRLTPVDGTSKMDICSALSVIHGKTILSAKIVERRNLQAPNSSRQTILINLDTNGASELSYVPGDHLGIYSANDPRLVEAVLARLYNAPQADSLVRLEVFQERQSPFGSVKSWTAFEKFPSCTLRTAFTHFLDITTPPSQMLLQLLAVQASSNADRQTLELLGKDPRAYEDWKQDLNPNLAEVLQFFPSLRIPPSLLMTQLPLLQQRFYSISSSPKVYPGEIHLTVAVVKYKTQGGCGPVHHGVCSSWLNGCAIGSVVPCLVRSAPNFRMPEDGTKPMIMVGPGTGIAPFRSFWQQRRVDREMLPEPKHGEKKGWGHMTIYFGCRQAAIDNIYASELKQIKAEGTLTNYYVALSREVNQKKVYVQDIMKRHSKEICDAIVKQGGHIYVCGDVSMASDVSDTVEMILREEAGMASEDAKNYVLKLRDANRFNEDIFGVTLRTSEVTHMWRDRAKQVWKNTSDTSKDLEEPDSPEAK</sequence>
<dbReference type="InterPro" id="IPR004030">
    <property type="entry name" value="NOS_N"/>
</dbReference>
<dbReference type="GO" id="GO:0046872">
    <property type="term" value="F:metal ion binding"/>
    <property type="evidence" value="ECO:0007669"/>
    <property type="project" value="UniProtKB-KW"/>
</dbReference>
<dbReference type="InterPro" id="IPR039261">
    <property type="entry name" value="FNR_nucleotide-bd"/>
</dbReference>
<evidence type="ECO:0000256" key="12">
    <source>
        <dbReference type="ARBA" id="ARBA00023004"/>
    </source>
</evidence>
<feature type="compositionally biased region" description="Basic and acidic residues" evidence="16">
    <location>
        <begin position="13"/>
        <end position="24"/>
    </location>
</feature>
<dbReference type="FunFam" id="1.20.990.10:FF:000002">
    <property type="entry name" value="Nitric oxide synthase"/>
    <property type="match status" value="1"/>
</dbReference>
<dbReference type="GO" id="GO:0005516">
    <property type="term" value="F:calmodulin binding"/>
    <property type="evidence" value="ECO:0007669"/>
    <property type="project" value="UniProtKB-KW"/>
</dbReference>
<keyword evidence="8 14" id="KW-0274">FAD</keyword>
<dbReference type="GO" id="GO:0050661">
    <property type="term" value="F:NADP binding"/>
    <property type="evidence" value="ECO:0007669"/>
    <property type="project" value="InterPro"/>
</dbReference>
<evidence type="ECO:0000256" key="4">
    <source>
        <dbReference type="ARBA" id="ARBA00022617"/>
    </source>
</evidence>
<dbReference type="GO" id="GO:0020037">
    <property type="term" value="F:heme binding"/>
    <property type="evidence" value="ECO:0007669"/>
    <property type="project" value="InterPro"/>
</dbReference>
<dbReference type="PANTHER" id="PTHR43410:SF1">
    <property type="entry name" value="NITRIC OXIDE SYNTHASE"/>
    <property type="match status" value="1"/>
</dbReference>
<dbReference type="InterPro" id="IPR036119">
    <property type="entry name" value="NOS_N_sf"/>
</dbReference>
<keyword evidence="5" id="KW-0285">Flavoprotein</keyword>
<dbReference type="InterPro" id="IPR001433">
    <property type="entry name" value="OxRdtase_FAD/NAD-bd"/>
</dbReference>
<dbReference type="SUPFAM" id="SSF56512">
    <property type="entry name" value="Nitric oxide (NO) synthase oxygenase domain"/>
    <property type="match status" value="1"/>
</dbReference>
<dbReference type="InterPro" id="IPR044940">
    <property type="entry name" value="NOS_dom_2"/>
</dbReference>
<dbReference type="InterPro" id="IPR017927">
    <property type="entry name" value="FAD-bd_FR_type"/>
</dbReference>
<dbReference type="Gene3D" id="3.90.340.10">
    <property type="entry name" value="Nitric Oxide Synthase, Chain A, domain 1"/>
    <property type="match status" value="1"/>
</dbReference>
<feature type="compositionally biased region" description="Polar residues" evidence="16">
    <location>
        <begin position="114"/>
        <end position="126"/>
    </location>
</feature>
<comment type="similarity">
    <text evidence="3 14">Belongs to the NOS family.</text>
</comment>
<dbReference type="Gene3D" id="1.20.990.10">
    <property type="entry name" value="NADPH-cytochrome p450 Reductase, Chain A, domain 3"/>
    <property type="match status" value="1"/>
</dbReference>
<evidence type="ECO:0000256" key="6">
    <source>
        <dbReference type="ARBA" id="ARBA00022643"/>
    </source>
</evidence>
<dbReference type="EMBL" id="MH168530">
    <property type="protein sequence ID" value="QCX35686.1"/>
    <property type="molecule type" value="mRNA"/>
</dbReference>
<dbReference type="PIRSF" id="PIRSF000333">
    <property type="entry name" value="NOS"/>
    <property type="match status" value="1"/>
</dbReference>
<keyword evidence="11 14" id="KW-0560">Oxidoreductase</keyword>
<dbReference type="PROSITE" id="PS51384">
    <property type="entry name" value="FAD_FR"/>
    <property type="match status" value="1"/>
</dbReference>
<dbReference type="InterPro" id="IPR044944">
    <property type="entry name" value="NOS_dom_3"/>
</dbReference>
<evidence type="ECO:0000256" key="1">
    <source>
        <dbReference type="ARBA" id="ARBA00001950"/>
    </source>
</evidence>
<comment type="function">
    <text evidence="14">Produces nitric oxide (NO) which is a messenger molecule with diverse functions.</text>
</comment>
<evidence type="ECO:0000259" key="17">
    <source>
        <dbReference type="PROSITE" id="PS50902"/>
    </source>
</evidence>
<keyword evidence="9 14" id="KW-0521">NADP</keyword>
<name>A0A6G5T3J0_9MOLL</name>
<evidence type="ECO:0000256" key="13">
    <source>
        <dbReference type="ARBA" id="ARBA00047419"/>
    </source>
</evidence>
<feature type="binding site" description="axial binding residue" evidence="15">
    <location>
        <position position="254"/>
    </location>
    <ligand>
        <name>heme b</name>
        <dbReference type="ChEBI" id="CHEBI:60344"/>
    </ligand>
    <ligandPart>
        <name>Fe</name>
        <dbReference type="ChEBI" id="CHEBI:18248"/>
    </ligandPart>
</feature>
<dbReference type="InterPro" id="IPR029039">
    <property type="entry name" value="Flavoprotein-like_sf"/>
</dbReference>
<dbReference type="InterPro" id="IPR001709">
    <property type="entry name" value="Flavoprot_Pyr_Nucl_cyt_Rdtase"/>
</dbReference>
<comment type="cofactor">
    <cofactor evidence="2 14">
        <name>heme b</name>
        <dbReference type="ChEBI" id="CHEBI:60344"/>
    </cofactor>
</comment>
<dbReference type="InterPro" id="IPR023173">
    <property type="entry name" value="NADPH_Cyt_P450_Rdtase_alpha"/>
</dbReference>
<dbReference type="Gene3D" id="3.40.50.360">
    <property type="match status" value="1"/>
</dbReference>
<evidence type="ECO:0000256" key="8">
    <source>
        <dbReference type="ARBA" id="ARBA00022827"/>
    </source>
</evidence>
<dbReference type="Gene3D" id="2.40.30.10">
    <property type="entry name" value="Translation factors"/>
    <property type="match status" value="1"/>
</dbReference>
<dbReference type="Gene3D" id="3.90.440.10">
    <property type="entry name" value="Nitric Oxide Synthase,Heme Domain,Chain A domain 2"/>
    <property type="match status" value="1"/>
</dbReference>
<evidence type="ECO:0000256" key="5">
    <source>
        <dbReference type="ARBA" id="ARBA00022630"/>
    </source>
</evidence>
<dbReference type="Gene3D" id="3.40.50.80">
    <property type="entry name" value="Nucleotide-binding domain of ferredoxin-NADP reductase (FNR) module"/>
    <property type="match status" value="1"/>
</dbReference>
<dbReference type="InterPro" id="IPR008254">
    <property type="entry name" value="Flavodoxin/NO_synth"/>
</dbReference>
<dbReference type="GO" id="GO:1903522">
    <property type="term" value="P:regulation of blood circulation"/>
    <property type="evidence" value="ECO:0007669"/>
    <property type="project" value="UniProtKB-ARBA"/>
</dbReference>
<comment type="cofactor">
    <cofactor evidence="14">
        <name>FMN</name>
        <dbReference type="ChEBI" id="CHEBI:58210"/>
    </cofactor>
    <text evidence="14">Binds 1 FMN.</text>
</comment>
<gene>
    <name evidence="19" type="primary">NOS1</name>
</gene>
<evidence type="ECO:0000256" key="14">
    <source>
        <dbReference type="PIRNR" id="PIRNR000333"/>
    </source>
</evidence>
<feature type="domain" description="FAD-binding FR-type" evidence="18">
    <location>
        <begin position="836"/>
        <end position="1083"/>
    </location>
</feature>
<dbReference type="GO" id="GO:0010181">
    <property type="term" value="F:FMN binding"/>
    <property type="evidence" value="ECO:0007669"/>
    <property type="project" value="InterPro"/>
</dbReference>
<evidence type="ECO:0000256" key="10">
    <source>
        <dbReference type="ARBA" id="ARBA00022860"/>
    </source>
</evidence>
<feature type="region of interest" description="Disordered" evidence="16">
    <location>
        <begin position="1"/>
        <end position="50"/>
    </location>
</feature>
<evidence type="ECO:0000256" key="16">
    <source>
        <dbReference type="SAM" id="MobiDB-lite"/>
    </source>
</evidence>
<keyword evidence="12 14" id="KW-0408">Iron</keyword>
<evidence type="ECO:0000256" key="7">
    <source>
        <dbReference type="ARBA" id="ARBA00022723"/>
    </source>
</evidence>
<keyword evidence="7 14" id="KW-0479">Metal-binding</keyword>
<keyword evidence="6 14" id="KW-0288">FMN</keyword>
<dbReference type="SUPFAM" id="SSF63380">
    <property type="entry name" value="Riboflavin synthase domain-like"/>
    <property type="match status" value="1"/>
</dbReference>
<evidence type="ECO:0000256" key="11">
    <source>
        <dbReference type="ARBA" id="ARBA00023002"/>
    </source>
</evidence>
<keyword evidence="4 14" id="KW-0349">Heme</keyword>
<dbReference type="GO" id="GO:0050660">
    <property type="term" value="F:flavin adenine dinucleotide binding"/>
    <property type="evidence" value="ECO:0007669"/>
    <property type="project" value="InterPro"/>
</dbReference>
<comment type="cofactor">
    <cofactor evidence="1">
        <name>(6R)-L-erythro-5,6,7,8-tetrahydrobiopterin</name>
        <dbReference type="ChEBI" id="CHEBI:59560"/>
    </cofactor>
</comment>
<dbReference type="InterPro" id="IPR012144">
    <property type="entry name" value="NOS_euk"/>
</dbReference>
<evidence type="ECO:0000256" key="15">
    <source>
        <dbReference type="PIRSR" id="PIRSR000333-1"/>
    </source>
</evidence>
<evidence type="ECO:0000256" key="9">
    <source>
        <dbReference type="ARBA" id="ARBA00022857"/>
    </source>
</evidence>
<dbReference type="SUPFAM" id="SSF52343">
    <property type="entry name" value="Ferredoxin reductase-like, C-terminal NADP-linked domain"/>
    <property type="match status" value="1"/>
</dbReference>
<proteinExistence type="evidence at transcript level"/>
<dbReference type="PRINTS" id="PR00371">
    <property type="entry name" value="FPNCR"/>
</dbReference>
<reference evidence="19" key="1">
    <citation type="submission" date="2018-04" db="EMBL/GenBank/DDBJ databases">
        <title>Nitric Oxide and Nitric Oxide Synthase Detection and Localization in Octopus Nervous Systems.</title>
        <authorList>
            <person name="Winters G.C."/>
            <person name="Kohn A.B."/>
            <person name="Weber H.E."/>
            <person name="Moroz L.L."/>
        </authorList>
    </citation>
    <scope>NUCLEOTIDE SEQUENCE</scope>
</reference>
<feature type="domain" description="Flavodoxin-like" evidence="17">
    <location>
        <begin position="599"/>
        <end position="779"/>
    </location>
</feature>
<dbReference type="PROSITE" id="PS60001">
    <property type="entry name" value="NOS"/>
    <property type="match status" value="1"/>
</dbReference>
<dbReference type="Gene3D" id="3.90.1230.10">
    <property type="entry name" value="Nitric Oxide Synthase, Chain A, domain 3"/>
    <property type="match status" value="1"/>
</dbReference>
<dbReference type="FunFam" id="3.40.50.360:FF:000033">
    <property type="entry name" value="Nitric oxide synthase"/>
    <property type="match status" value="1"/>
</dbReference>
<dbReference type="Pfam" id="PF00175">
    <property type="entry name" value="NAD_binding_1"/>
    <property type="match status" value="1"/>
</dbReference>
<feature type="region of interest" description="Disordered" evidence="16">
    <location>
        <begin position="77"/>
        <end position="139"/>
    </location>
</feature>
<dbReference type="EC" id="1.14.13.39" evidence="14"/>
<dbReference type="SUPFAM" id="SSF52218">
    <property type="entry name" value="Flavoproteins"/>
    <property type="match status" value="1"/>
</dbReference>
<dbReference type="InterPro" id="IPR001094">
    <property type="entry name" value="Flavdoxin-like"/>
</dbReference>
<dbReference type="Pfam" id="PF00258">
    <property type="entry name" value="Flavodoxin_1"/>
    <property type="match status" value="1"/>
</dbReference>
<dbReference type="FunFam" id="3.90.440.10:FF:000001">
    <property type="entry name" value="Endothelial nitric oxide synthase"/>
    <property type="match status" value="1"/>
</dbReference>
<dbReference type="FunFam" id="3.40.50.80:FF:000003">
    <property type="entry name" value="Nitric oxide synthase"/>
    <property type="match status" value="1"/>
</dbReference>
<dbReference type="CDD" id="cd00795">
    <property type="entry name" value="NOS_oxygenase_euk"/>
    <property type="match status" value="1"/>
</dbReference>